<reference evidence="4" key="1">
    <citation type="journal article" date="2016" name="Nat. Commun.">
        <title>The Gonium pectorale genome demonstrates co-option of cell cycle regulation during the evolution of multicellularity.</title>
        <authorList>
            <person name="Hanschen E.R."/>
            <person name="Marriage T.N."/>
            <person name="Ferris P.J."/>
            <person name="Hamaji T."/>
            <person name="Toyoda A."/>
            <person name="Fujiyama A."/>
            <person name="Neme R."/>
            <person name="Noguchi H."/>
            <person name="Minakuchi Y."/>
            <person name="Suzuki M."/>
            <person name="Kawai-Toyooka H."/>
            <person name="Smith D.R."/>
            <person name="Sparks H."/>
            <person name="Anderson J."/>
            <person name="Bakaric R."/>
            <person name="Luria V."/>
            <person name="Karger A."/>
            <person name="Kirschner M.W."/>
            <person name="Durand P.M."/>
            <person name="Michod R.E."/>
            <person name="Nozaki H."/>
            <person name="Olson B.J."/>
        </authorList>
    </citation>
    <scope>NUCLEOTIDE SEQUENCE [LARGE SCALE GENOMIC DNA]</scope>
    <source>
        <strain evidence="4">NIES-2863</strain>
    </source>
</reference>
<feature type="region of interest" description="Disordered" evidence="2">
    <location>
        <begin position="71"/>
        <end position="90"/>
    </location>
</feature>
<gene>
    <name evidence="3" type="ORF">GPECTOR_62g872</name>
</gene>
<organism evidence="3 4">
    <name type="scientific">Gonium pectorale</name>
    <name type="common">Green alga</name>
    <dbReference type="NCBI Taxonomy" id="33097"/>
    <lineage>
        <taxon>Eukaryota</taxon>
        <taxon>Viridiplantae</taxon>
        <taxon>Chlorophyta</taxon>
        <taxon>core chlorophytes</taxon>
        <taxon>Chlorophyceae</taxon>
        <taxon>CS clade</taxon>
        <taxon>Chlamydomonadales</taxon>
        <taxon>Volvocaceae</taxon>
        <taxon>Gonium</taxon>
    </lineage>
</organism>
<accession>A0A150G4H5</accession>
<dbReference type="Gene3D" id="2.130.10.10">
    <property type="entry name" value="YVTN repeat-like/Quinoprotein amine dehydrogenase"/>
    <property type="match status" value="3"/>
</dbReference>
<dbReference type="InterPro" id="IPR042411">
    <property type="entry name" value="WDR27"/>
</dbReference>
<feature type="region of interest" description="Disordered" evidence="2">
    <location>
        <begin position="639"/>
        <end position="659"/>
    </location>
</feature>
<dbReference type="PROSITE" id="PS50082">
    <property type="entry name" value="WD_REPEATS_2"/>
    <property type="match status" value="2"/>
</dbReference>
<feature type="region of interest" description="Disordered" evidence="2">
    <location>
        <begin position="584"/>
        <end position="624"/>
    </location>
</feature>
<evidence type="ECO:0000256" key="1">
    <source>
        <dbReference type="PROSITE-ProRule" id="PRU00221"/>
    </source>
</evidence>
<dbReference type="InterPro" id="IPR015943">
    <property type="entry name" value="WD40/YVTN_repeat-like_dom_sf"/>
</dbReference>
<proteinExistence type="predicted"/>
<dbReference type="OrthoDB" id="20669at2759"/>
<feature type="region of interest" description="Disordered" evidence="2">
    <location>
        <begin position="344"/>
        <end position="372"/>
    </location>
</feature>
<dbReference type="Pfam" id="PF00400">
    <property type="entry name" value="WD40"/>
    <property type="match status" value="3"/>
</dbReference>
<evidence type="ECO:0000256" key="2">
    <source>
        <dbReference type="SAM" id="MobiDB-lite"/>
    </source>
</evidence>
<dbReference type="SUPFAM" id="SSF117289">
    <property type="entry name" value="Nucleoporin domain"/>
    <property type="match status" value="1"/>
</dbReference>
<keyword evidence="4" id="KW-1185">Reference proteome</keyword>
<feature type="region of interest" description="Disordered" evidence="2">
    <location>
        <begin position="411"/>
        <end position="453"/>
    </location>
</feature>
<feature type="region of interest" description="Disordered" evidence="2">
    <location>
        <begin position="301"/>
        <end position="332"/>
    </location>
</feature>
<dbReference type="Proteomes" id="UP000075714">
    <property type="component" value="Unassembled WGS sequence"/>
</dbReference>
<evidence type="ECO:0000313" key="3">
    <source>
        <dbReference type="EMBL" id="KXZ44757.1"/>
    </source>
</evidence>
<dbReference type="SUPFAM" id="SSF50978">
    <property type="entry name" value="WD40 repeat-like"/>
    <property type="match status" value="1"/>
</dbReference>
<dbReference type="AlphaFoldDB" id="A0A150G4H5"/>
<protein>
    <submittedName>
        <fullName evidence="3">Uncharacterized protein</fullName>
    </submittedName>
</protein>
<sequence length="1060" mass="107964">MGALHFATEFGVHGDGGPSYAVATNGSFLAYSLPGSSGVELQSLRNRSAAPIRLSSDLQRRPVISLCFGEGPIGTSDPAPSRQGGRRPAAQPTALFCGSTDAVVAWNVTALMDAVAAGHATPPPIQVMAGQGPAFALTHSARLGFLVVCAGQDVHVFDVRTFRHIYRLDGHSADVLAAAFSPPPGNPHLLVTAGADRTFKIWDLEAGSLQYQSAVLCAAPLVSMALEPCAPPRLALGAADGTLRFFDLSGLPAARILQVVDVGRQLNRALKAAALAAAEAAAAAAAGPKVISSRPAWKAAMGLQRQPSQGGSDAGGGEDGDDSDGGSLTSSSECLGGSPQILQLAYAQPPPPPQPAQHLLPGIYDDDDDGAPPAALLPACPSLLVAMSGAIAVVDTRSYEVVEAFLLGRPDLPGAGGSGSSSAASLSSLGRQRSGDRAPPAVGGYGGVLSAAPPPPPALRSRITLRGVVRVEPCCCAAFAPAVPGPAPAGAGAAAGPGGEAAERSGVLCCTASAREPTVAVLRYLPSEGEASSSGGAGAGGNGVGALAAAVAGRLQRRPSSGAGSGSSAAMALNFDSCSDSAGAGGSGAARFTSPGRPPGSRPPVPHGASPNKSGKPGAGVRDQPVTFHSKIKSSGYGFVQPSTKLGRAPPPPVKVGKASATSSVGKHLMAARSYPLDAGPLTEHQPRNVLPGGEAVHPGGAIVAIAYSSDASRLLTASVNRTARVMRLPLSRFSGEGTDLVGHNAPLHAADWSRDGTMVLTASADRTARLWDAACAQPMLEFSHLHHQPPARPTGPAGAPAMPPPAPPSPAAAARSANPPLPHEVRAARFVYMDEVIGLACGNKLLLYRLKLADDTGNDIERLRARHSYKLVASHASSAQALLCFSATNYFLSPLVIASASNRALELIDLATMRTLATVPEAHQRTVGCVAQAGSASMFVNHPREAYELFATSAPDSCVKLWDVRTPQRCVRTFSGHKNSQLPGIGVAFSPCLRYLGVGSEDKQAYLYDLRQGVLAHKVGRGVLGDAVTGVAFNPLHPQLALATLDGRVAFFNDGSGGS</sequence>
<feature type="compositionally biased region" description="Pro residues" evidence="2">
    <location>
        <begin position="596"/>
        <end position="606"/>
    </location>
</feature>
<dbReference type="SMART" id="SM00320">
    <property type="entry name" value="WD40"/>
    <property type="match status" value="8"/>
</dbReference>
<feature type="compositionally biased region" description="Pro residues" evidence="2">
    <location>
        <begin position="802"/>
        <end position="811"/>
    </location>
</feature>
<name>A0A150G4H5_GONPE</name>
<dbReference type="STRING" id="33097.A0A150G4H5"/>
<feature type="region of interest" description="Disordered" evidence="2">
    <location>
        <begin position="786"/>
        <end position="819"/>
    </location>
</feature>
<feature type="compositionally biased region" description="Low complexity" evidence="2">
    <location>
        <begin position="420"/>
        <end position="430"/>
    </location>
</feature>
<dbReference type="EMBL" id="LSYV01000063">
    <property type="protein sequence ID" value="KXZ44757.1"/>
    <property type="molecule type" value="Genomic_DNA"/>
</dbReference>
<dbReference type="PANTHER" id="PTHR44525">
    <property type="entry name" value="WD REPEAT-CONTAINING PROTEIN 27"/>
    <property type="match status" value="1"/>
</dbReference>
<dbReference type="InterPro" id="IPR036322">
    <property type="entry name" value="WD40_repeat_dom_sf"/>
</dbReference>
<comment type="caution">
    <text evidence="3">The sequence shown here is derived from an EMBL/GenBank/DDBJ whole genome shotgun (WGS) entry which is preliminary data.</text>
</comment>
<feature type="repeat" description="WD" evidence="1">
    <location>
        <begin position="168"/>
        <end position="212"/>
    </location>
</feature>
<dbReference type="InterPro" id="IPR001680">
    <property type="entry name" value="WD40_rpt"/>
</dbReference>
<dbReference type="PANTHER" id="PTHR44525:SF1">
    <property type="entry name" value="WD REPEAT-CONTAINING PROTEIN 27"/>
    <property type="match status" value="1"/>
</dbReference>
<evidence type="ECO:0000313" key="4">
    <source>
        <dbReference type="Proteomes" id="UP000075714"/>
    </source>
</evidence>
<feature type="repeat" description="WD" evidence="1">
    <location>
        <begin position="741"/>
        <end position="773"/>
    </location>
</feature>
<dbReference type="PROSITE" id="PS50294">
    <property type="entry name" value="WD_REPEATS_REGION"/>
    <property type="match status" value="2"/>
</dbReference>
<keyword evidence="1" id="KW-0853">WD repeat</keyword>